<evidence type="ECO:0000259" key="3">
    <source>
        <dbReference type="PROSITE" id="PS50076"/>
    </source>
</evidence>
<keyword evidence="2" id="KW-1133">Transmembrane helix</keyword>
<dbReference type="RefSeq" id="XP_033532962.1">
    <property type="nucleotide sequence ID" value="XM_033683178.1"/>
</dbReference>
<dbReference type="OrthoDB" id="445556at2759"/>
<dbReference type="Proteomes" id="UP000504638">
    <property type="component" value="Unplaced"/>
</dbReference>
<feature type="domain" description="J" evidence="3">
    <location>
        <begin position="91"/>
        <end position="166"/>
    </location>
</feature>
<feature type="region of interest" description="Disordered" evidence="1">
    <location>
        <begin position="62"/>
        <end position="99"/>
    </location>
</feature>
<reference evidence="6" key="3">
    <citation type="submission" date="2025-04" db="UniProtKB">
        <authorList>
            <consortium name="RefSeq"/>
        </authorList>
    </citation>
    <scope>IDENTIFICATION</scope>
    <source>
        <strain evidence="6">CBS 781.70</strain>
    </source>
</reference>
<evidence type="ECO:0000313" key="5">
    <source>
        <dbReference type="Proteomes" id="UP000504638"/>
    </source>
</evidence>
<evidence type="ECO:0000313" key="6">
    <source>
        <dbReference type="RefSeq" id="XP_033532962.1"/>
    </source>
</evidence>
<keyword evidence="2" id="KW-0812">Transmembrane</keyword>
<evidence type="ECO:0000256" key="1">
    <source>
        <dbReference type="SAM" id="MobiDB-lite"/>
    </source>
</evidence>
<reference evidence="6" key="2">
    <citation type="submission" date="2020-04" db="EMBL/GenBank/DDBJ databases">
        <authorList>
            <consortium name="NCBI Genome Project"/>
        </authorList>
    </citation>
    <scope>NUCLEOTIDE SEQUENCE</scope>
    <source>
        <strain evidence="6">CBS 781.70</strain>
    </source>
</reference>
<reference evidence="4 6" key="1">
    <citation type="submission" date="2020-01" db="EMBL/GenBank/DDBJ databases">
        <authorList>
            <consortium name="DOE Joint Genome Institute"/>
            <person name="Haridas S."/>
            <person name="Albert R."/>
            <person name="Binder M."/>
            <person name="Bloem J."/>
            <person name="Labutti K."/>
            <person name="Salamov A."/>
            <person name="Andreopoulos B."/>
            <person name="Baker S.E."/>
            <person name="Barry K."/>
            <person name="Bills G."/>
            <person name="Bluhm B.H."/>
            <person name="Cannon C."/>
            <person name="Castanera R."/>
            <person name="Culley D.E."/>
            <person name="Daum C."/>
            <person name="Ezra D."/>
            <person name="Gonzalez J.B."/>
            <person name="Henrissat B."/>
            <person name="Kuo A."/>
            <person name="Liang C."/>
            <person name="Lipzen A."/>
            <person name="Lutzoni F."/>
            <person name="Magnuson J."/>
            <person name="Mondo S."/>
            <person name="Nolan M."/>
            <person name="Ohm R."/>
            <person name="Pangilinan J."/>
            <person name="Park H.-J."/>
            <person name="Ramirez L."/>
            <person name="Alfaro M."/>
            <person name="Sun H."/>
            <person name="Tritt A."/>
            <person name="Yoshinaga Y."/>
            <person name="Zwiers L.-H."/>
            <person name="Turgeon B.G."/>
            <person name="Goodwin S.B."/>
            <person name="Spatafora J.W."/>
            <person name="Crous P.W."/>
            <person name="Grigoriev I.V."/>
        </authorList>
    </citation>
    <scope>NUCLEOTIDE SEQUENCE</scope>
    <source>
        <strain evidence="4 6">CBS 781.70</strain>
    </source>
</reference>
<sequence>MILRKQSVLVSACNSLQCHLHAGSGNLPLLRASQQNQIQWRPIQCKKYATVASDDFLKSQNDLSGESISSQPNRQPSSFTPPPWPSQSHPTPYQVLHHSRDTPYDRNASIFPQLIKLYHPDHSLHCSHAAIQSLDPTVRLERYRLIVAAHALLSDVTKRKNYDNYGIGWAGNMENPLDRMNWTPNSSLDPRWQRAASRCATWEDWEKLREDQAREQPGAGASDAQWYDFFNSSGSSKRTEPVYFSHMTFISVMVFFTILGTGLNAIRADSFAAGYVARLDAKHDEASKHLMMARRETLSASKVLPSVEVSDQPEASQSDRDIWERNQLLKKERIEKFLQKRDPAAWKDHEVRKLVLNPEVCSPTGKRESSNLQPEHRS</sequence>
<dbReference type="InterPro" id="IPR001623">
    <property type="entry name" value="DnaJ_domain"/>
</dbReference>
<evidence type="ECO:0000313" key="4">
    <source>
        <dbReference type="EMBL" id="KAF1811331.1"/>
    </source>
</evidence>
<protein>
    <recommendedName>
        <fullName evidence="3">J domain-containing protein</fullName>
    </recommendedName>
</protein>
<feature type="transmembrane region" description="Helical" evidence="2">
    <location>
        <begin position="243"/>
        <end position="266"/>
    </location>
</feature>
<organism evidence="4">
    <name type="scientific">Eremomyces bilateralis CBS 781.70</name>
    <dbReference type="NCBI Taxonomy" id="1392243"/>
    <lineage>
        <taxon>Eukaryota</taxon>
        <taxon>Fungi</taxon>
        <taxon>Dikarya</taxon>
        <taxon>Ascomycota</taxon>
        <taxon>Pezizomycotina</taxon>
        <taxon>Dothideomycetes</taxon>
        <taxon>Dothideomycetes incertae sedis</taxon>
        <taxon>Eremomycetales</taxon>
        <taxon>Eremomycetaceae</taxon>
        <taxon>Eremomyces</taxon>
    </lineage>
</organism>
<accession>A0A6G1G076</accession>
<evidence type="ECO:0000256" key="2">
    <source>
        <dbReference type="SAM" id="Phobius"/>
    </source>
</evidence>
<dbReference type="SUPFAM" id="SSF46565">
    <property type="entry name" value="Chaperone J-domain"/>
    <property type="match status" value="1"/>
</dbReference>
<gene>
    <name evidence="4 6" type="ORF">P152DRAFT_69987</name>
</gene>
<feature type="compositionally biased region" description="Polar residues" evidence="1">
    <location>
        <begin position="62"/>
        <end position="78"/>
    </location>
</feature>
<feature type="region of interest" description="Disordered" evidence="1">
    <location>
        <begin position="359"/>
        <end position="378"/>
    </location>
</feature>
<dbReference type="PROSITE" id="PS50076">
    <property type="entry name" value="DNAJ_2"/>
    <property type="match status" value="1"/>
</dbReference>
<dbReference type="InterPro" id="IPR018253">
    <property type="entry name" value="DnaJ_domain_CS"/>
</dbReference>
<dbReference type="InterPro" id="IPR036869">
    <property type="entry name" value="J_dom_sf"/>
</dbReference>
<keyword evidence="5" id="KW-1185">Reference proteome</keyword>
<dbReference type="GeneID" id="54423748"/>
<feature type="compositionally biased region" description="Basic and acidic residues" evidence="1">
    <location>
        <begin position="365"/>
        <end position="378"/>
    </location>
</feature>
<name>A0A6G1G076_9PEZI</name>
<dbReference type="PROSITE" id="PS00636">
    <property type="entry name" value="DNAJ_1"/>
    <property type="match status" value="1"/>
</dbReference>
<dbReference type="Gene3D" id="1.10.287.110">
    <property type="entry name" value="DnaJ domain"/>
    <property type="match status" value="1"/>
</dbReference>
<dbReference type="AlphaFoldDB" id="A0A6G1G076"/>
<proteinExistence type="predicted"/>
<keyword evidence="2" id="KW-0472">Membrane</keyword>
<dbReference type="EMBL" id="ML975162">
    <property type="protein sequence ID" value="KAF1811331.1"/>
    <property type="molecule type" value="Genomic_DNA"/>
</dbReference>